<organism evidence="2 3">
    <name type="scientific">Iodobacter violaceini</name>
    <dbReference type="NCBI Taxonomy" id="3044271"/>
    <lineage>
        <taxon>Bacteria</taxon>
        <taxon>Pseudomonadati</taxon>
        <taxon>Pseudomonadota</taxon>
        <taxon>Betaproteobacteria</taxon>
        <taxon>Neisseriales</taxon>
        <taxon>Chitinibacteraceae</taxon>
        <taxon>Iodobacter</taxon>
    </lineage>
</organism>
<sequence>MAEPGLTPRLSFNLAVVFNDGCLIGGCLALLDAEGYAAEVGYSFYPDFWGQGYVSEALQRLLTFLWRDLGLRRVSASCRPENLASIALLKRAGFRLEGHLREHKLIRGHYRDSLVWGLLAIDSTQDAACFTVLSIFDR</sequence>
<evidence type="ECO:0000259" key="1">
    <source>
        <dbReference type="PROSITE" id="PS51186"/>
    </source>
</evidence>
<keyword evidence="3" id="KW-1185">Reference proteome</keyword>
<accession>A0ABX0KUT6</accession>
<name>A0ABX0KUT6_9NEIS</name>
<proteinExistence type="predicted"/>
<dbReference type="PROSITE" id="PS51186">
    <property type="entry name" value="GNAT"/>
    <property type="match status" value="1"/>
</dbReference>
<reference evidence="2 3" key="1">
    <citation type="submission" date="2020-03" db="EMBL/GenBank/DDBJ databases">
        <title>Draft genome sequence of environmentally isolated violet-colored cultures.</title>
        <authorList>
            <person name="Wilson H.S."/>
        </authorList>
    </citation>
    <scope>NUCLEOTIDE SEQUENCE [LARGE SCALE GENOMIC DNA]</scope>
    <source>
        <strain evidence="2 3">HSC-16F04</strain>
    </source>
</reference>
<evidence type="ECO:0000313" key="3">
    <source>
        <dbReference type="Proteomes" id="UP000712570"/>
    </source>
</evidence>
<dbReference type="PANTHER" id="PTHR43441">
    <property type="entry name" value="RIBOSOMAL-PROTEIN-SERINE ACETYLTRANSFERASE"/>
    <property type="match status" value="1"/>
</dbReference>
<evidence type="ECO:0000313" key="2">
    <source>
        <dbReference type="EMBL" id="NHQ88475.1"/>
    </source>
</evidence>
<dbReference type="SUPFAM" id="SSF55729">
    <property type="entry name" value="Acyl-CoA N-acyltransferases (Nat)"/>
    <property type="match status" value="1"/>
</dbReference>
<dbReference type="EMBL" id="JAAOLX010000015">
    <property type="protein sequence ID" value="NHQ88475.1"/>
    <property type="molecule type" value="Genomic_DNA"/>
</dbReference>
<dbReference type="PANTHER" id="PTHR43441:SF11">
    <property type="entry name" value="RIBOSOMAL-PROTEIN-SERINE ACETYLTRANSFERASE"/>
    <property type="match status" value="1"/>
</dbReference>
<dbReference type="InterPro" id="IPR051908">
    <property type="entry name" value="Ribosomal_N-acetyltransferase"/>
</dbReference>
<dbReference type="Pfam" id="PF13302">
    <property type="entry name" value="Acetyltransf_3"/>
    <property type="match status" value="1"/>
</dbReference>
<dbReference type="Gene3D" id="3.40.630.30">
    <property type="match status" value="1"/>
</dbReference>
<dbReference type="Proteomes" id="UP000712570">
    <property type="component" value="Unassembled WGS sequence"/>
</dbReference>
<protein>
    <submittedName>
        <fullName evidence="2">GNAT family N-acetyltransferase</fullName>
    </submittedName>
</protein>
<gene>
    <name evidence="2" type="ORF">HA050_20450</name>
</gene>
<comment type="caution">
    <text evidence="2">The sequence shown here is derived from an EMBL/GenBank/DDBJ whole genome shotgun (WGS) entry which is preliminary data.</text>
</comment>
<feature type="domain" description="N-acetyltransferase" evidence="1">
    <location>
        <begin position="1"/>
        <end position="117"/>
    </location>
</feature>
<dbReference type="InterPro" id="IPR016181">
    <property type="entry name" value="Acyl_CoA_acyltransferase"/>
</dbReference>
<dbReference type="InterPro" id="IPR000182">
    <property type="entry name" value="GNAT_dom"/>
</dbReference>